<evidence type="ECO:0000313" key="2">
    <source>
        <dbReference type="Proteomes" id="UP000308600"/>
    </source>
</evidence>
<sequence>MAEWWNIVNLDKCEATDFLGKLASFWVLGSDCNVFARLLSIPSDPEQAKAVSSSGERVNIGDWVGDRLICVGDINSTYPEGLFTEEELDHLNEKWSGCLYTLVGEEKWPEPKECNFQHPPTLEGEWVLRNLKKKVYVRLKGLEQGDCGGVERYGISLSHIRDFHQLQGQIRVGSQSLLLLLKSSHTHSLSYYSDLALPSLLNATWVNTGQSSTWIDARPEILCNKLYFSGGTEYNMFAKLAVIPPDRAWRKRVFGRYFNSAGIGEWAGDRLICIGDYAETYPDGLFTKEELAILQARFGTGEDYDQCALYSLVEEEEWPSPSRCYSYWEYDPKSEVEWVLRNLTQKVYIRLRDLAAGDCGEIEQVLWAYIAWSCYDMCSVREYDLSKGEWAGNRFDVVVLDQTNLEEWKDMTKEVVERVKSIWDSEGCSR</sequence>
<evidence type="ECO:0000313" key="1">
    <source>
        <dbReference type="EMBL" id="TFK73277.1"/>
    </source>
</evidence>
<dbReference type="EMBL" id="ML208277">
    <property type="protein sequence ID" value="TFK73277.1"/>
    <property type="molecule type" value="Genomic_DNA"/>
</dbReference>
<reference evidence="1 2" key="1">
    <citation type="journal article" date="2019" name="Nat. Ecol. Evol.">
        <title>Megaphylogeny resolves global patterns of mushroom evolution.</title>
        <authorList>
            <person name="Varga T."/>
            <person name="Krizsan K."/>
            <person name="Foldi C."/>
            <person name="Dima B."/>
            <person name="Sanchez-Garcia M."/>
            <person name="Sanchez-Ramirez S."/>
            <person name="Szollosi G.J."/>
            <person name="Szarkandi J.G."/>
            <person name="Papp V."/>
            <person name="Albert L."/>
            <person name="Andreopoulos W."/>
            <person name="Angelini C."/>
            <person name="Antonin V."/>
            <person name="Barry K.W."/>
            <person name="Bougher N.L."/>
            <person name="Buchanan P."/>
            <person name="Buyck B."/>
            <person name="Bense V."/>
            <person name="Catcheside P."/>
            <person name="Chovatia M."/>
            <person name="Cooper J."/>
            <person name="Damon W."/>
            <person name="Desjardin D."/>
            <person name="Finy P."/>
            <person name="Geml J."/>
            <person name="Haridas S."/>
            <person name="Hughes K."/>
            <person name="Justo A."/>
            <person name="Karasinski D."/>
            <person name="Kautmanova I."/>
            <person name="Kiss B."/>
            <person name="Kocsube S."/>
            <person name="Kotiranta H."/>
            <person name="LaButti K.M."/>
            <person name="Lechner B.E."/>
            <person name="Liimatainen K."/>
            <person name="Lipzen A."/>
            <person name="Lukacs Z."/>
            <person name="Mihaltcheva S."/>
            <person name="Morgado L.N."/>
            <person name="Niskanen T."/>
            <person name="Noordeloos M.E."/>
            <person name="Ohm R.A."/>
            <person name="Ortiz-Santana B."/>
            <person name="Ovrebo C."/>
            <person name="Racz N."/>
            <person name="Riley R."/>
            <person name="Savchenko A."/>
            <person name="Shiryaev A."/>
            <person name="Soop K."/>
            <person name="Spirin V."/>
            <person name="Szebenyi C."/>
            <person name="Tomsovsky M."/>
            <person name="Tulloss R.E."/>
            <person name="Uehling J."/>
            <person name="Grigoriev I.V."/>
            <person name="Vagvolgyi C."/>
            <person name="Papp T."/>
            <person name="Martin F.M."/>
            <person name="Miettinen O."/>
            <person name="Hibbett D.S."/>
            <person name="Nagy L.G."/>
        </authorList>
    </citation>
    <scope>NUCLEOTIDE SEQUENCE [LARGE SCALE GENOMIC DNA]</scope>
    <source>
        <strain evidence="1 2">NL-1719</strain>
    </source>
</reference>
<protein>
    <submittedName>
        <fullName evidence="1">Uncharacterized protein</fullName>
    </submittedName>
</protein>
<proteinExistence type="predicted"/>
<gene>
    <name evidence="1" type="ORF">BDN72DRAFT_921733</name>
</gene>
<name>A0ACD3B5V9_9AGAR</name>
<keyword evidence="2" id="KW-1185">Reference proteome</keyword>
<dbReference type="Proteomes" id="UP000308600">
    <property type="component" value="Unassembled WGS sequence"/>
</dbReference>
<organism evidence="1 2">
    <name type="scientific">Pluteus cervinus</name>
    <dbReference type="NCBI Taxonomy" id="181527"/>
    <lineage>
        <taxon>Eukaryota</taxon>
        <taxon>Fungi</taxon>
        <taxon>Dikarya</taxon>
        <taxon>Basidiomycota</taxon>
        <taxon>Agaricomycotina</taxon>
        <taxon>Agaricomycetes</taxon>
        <taxon>Agaricomycetidae</taxon>
        <taxon>Agaricales</taxon>
        <taxon>Pluteineae</taxon>
        <taxon>Pluteaceae</taxon>
        <taxon>Pluteus</taxon>
    </lineage>
</organism>
<accession>A0ACD3B5V9</accession>